<organism evidence="2 3">
    <name type="scientific">Botryobasidium botryosum (strain FD-172 SS1)</name>
    <dbReference type="NCBI Taxonomy" id="930990"/>
    <lineage>
        <taxon>Eukaryota</taxon>
        <taxon>Fungi</taxon>
        <taxon>Dikarya</taxon>
        <taxon>Basidiomycota</taxon>
        <taxon>Agaricomycotina</taxon>
        <taxon>Agaricomycetes</taxon>
        <taxon>Cantharellales</taxon>
        <taxon>Botryobasidiaceae</taxon>
        <taxon>Botryobasidium</taxon>
    </lineage>
</organism>
<accession>A0A067NA08</accession>
<dbReference type="AlphaFoldDB" id="A0A067NA08"/>
<feature type="compositionally biased region" description="Polar residues" evidence="1">
    <location>
        <begin position="266"/>
        <end position="281"/>
    </location>
</feature>
<dbReference type="HOGENOM" id="CLU_990427_0_0_1"/>
<keyword evidence="3" id="KW-1185">Reference proteome</keyword>
<evidence type="ECO:0000313" key="2">
    <source>
        <dbReference type="EMBL" id="KDQ20631.1"/>
    </source>
</evidence>
<evidence type="ECO:0000256" key="1">
    <source>
        <dbReference type="SAM" id="MobiDB-lite"/>
    </source>
</evidence>
<feature type="compositionally biased region" description="Polar residues" evidence="1">
    <location>
        <begin position="96"/>
        <end position="118"/>
    </location>
</feature>
<reference evidence="3" key="1">
    <citation type="journal article" date="2014" name="Proc. Natl. Acad. Sci. U.S.A.">
        <title>Extensive sampling of basidiomycete genomes demonstrates inadequacy of the white-rot/brown-rot paradigm for wood decay fungi.</title>
        <authorList>
            <person name="Riley R."/>
            <person name="Salamov A.A."/>
            <person name="Brown D.W."/>
            <person name="Nagy L.G."/>
            <person name="Floudas D."/>
            <person name="Held B.W."/>
            <person name="Levasseur A."/>
            <person name="Lombard V."/>
            <person name="Morin E."/>
            <person name="Otillar R."/>
            <person name="Lindquist E.A."/>
            <person name="Sun H."/>
            <person name="LaButti K.M."/>
            <person name="Schmutz J."/>
            <person name="Jabbour D."/>
            <person name="Luo H."/>
            <person name="Baker S.E."/>
            <person name="Pisabarro A.G."/>
            <person name="Walton J.D."/>
            <person name="Blanchette R.A."/>
            <person name="Henrissat B."/>
            <person name="Martin F."/>
            <person name="Cullen D."/>
            <person name="Hibbett D.S."/>
            <person name="Grigoriev I.V."/>
        </authorList>
    </citation>
    <scope>NUCLEOTIDE SEQUENCE [LARGE SCALE GENOMIC DNA]</scope>
    <source>
        <strain evidence="3">FD-172 SS1</strain>
    </source>
</reference>
<protein>
    <submittedName>
        <fullName evidence="2">Uncharacterized protein</fullName>
    </submittedName>
</protein>
<dbReference type="InParanoid" id="A0A067NA08"/>
<name>A0A067NA08_BOTB1</name>
<dbReference type="Proteomes" id="UP000027195">
    <property type="component" value="Unassembled WGS sequence"/>
</dbReference>
<dbReference type="EMBL" id="KL198017">
    <property type="protein sequence ID" value="KDQ20631.1"/>
    <property type="molecule type" value="Genomic_DNA"/>
</dbReference>
<evidence type="ECO:0000313" key="3">
    <source>
        <dbReference type="Proteomes" id="UP000027195"/>
    </source>
</evidence>
<feature type="region of interest" description="Disordered" evidence="1">
    <location>
        <begin position="260"/>
        <end position="281"/>
    </location>
</feature>
<sequence length="281" mass="29621">MAEEIQEFSKSFLLEQTPLTIQETRALLPLPKESSIPNIFPTSYSLPLQNTEMGVEPLTLDDEAYEAWSINNATDITTPNKSPGSMLPPQTPPLSPSNSISDAGSPTSFLFSPTRNNTGGVGSPKAPSKKRPIDLEESDSSEAQPPSTKRKVETPVKKNVIDSITVHSTPPRNKSVQQAAHAKSFKKLSSPFRSPLLVAPPAASSASSTSKTIASTSSFAMPKALTSKPAHDSGLFSKLKALQAVQIPIQVAAALSEAVENRAGDPNSSSGAKTSALETGS</sequence>
<gene>
    <name evidence="2" type="ORF">BOTBODRAFT_313852</name>
</gene>
<proteinExistence type="predicted"/>
<feature type="region of interest" description="Disordered" evidence="1">
    <location>
        <begin position="75"/>
        <end position="158"/>
    </location>
</feature>